<dbReference type="Proteomes" id="UP000273326">
    <property type="component" value="Chromosome"/>
</dbReference>
<dbReference type="PANTHER" id="PTHR43166:SF35">
    <property type="entry name" value="L-CYSTINE IMPORT ATP-BINDING PROTEIN TCYN"/>
    <property type="match status" value="1"/>
</dbReference>
<protein>
    <submittedName>
        <fullName evidence="8">Amino acid ABC transporter ATP-binding protein</fullName>
    </submittedName>
</protein>
<dbReference type="InterPro" id="IPR003439">
    <property type="entry name" value="ABC_transporter-like_ATP-bd"/>
</dbReference>
<keyword evidence="4" id="KW-0547">Nucleotide-binding</keyword>
<dbReference type="SUPFAM" id="SSF52540">
    <property type="entry name" value="P-loop containing nucleoside triphosphate hydrolases"/>
    <property type="match status" value="1"/>
</dbReference>
<dbReference type="InterPro" id="IPR017871">
    <property type="entry name" value="ABC_transporter-like_CS"/>
</dbReference>
<evidence type="ECO:0000259" key="7">
    <source>
        <dbReference type="PROSITE" id="PS50893"/>
    </source>
</evidence>
<dbReference type="InterPro" id="IPR050086">
    <property type="entry name" value="MetN_ABC_transporter-like"/>
</dbReference>
<evidence type="ECO:0000256" key="6">
    <source>
        <dbReference type="ARBA" id="ARBA00023136"/>
    </source>
</evidence>
<dbReference type="PIRSF" id="PIRSF039085">
    <property type="entry name" value="ABC_ATPase_HisP"/>
    <property type="match status" value="1"/>
</dbReference>
<evidence type="ECO:0000256" key="2">
    <source>
        <dbReference type="ARBA" id="ARBA00022448"/>
    </source>
</evidence>
<keyword evidence="3" id="KW-1003">Cell membrane</keyword>
<sequence>MIQIKNLTKTFHQNTVLNDISFDILPGQVVAIIGSSGAGKSTLLRSLNFLEQGESGTIQLNNFHLDIAQAKKVDVLQLRKLTAMVFQQFNLFQQKTALENVMEGLVIVKGLPKQEAKEIAEQQLKKVGMIERADFYPKHLSGGQQQRVAIARALAMQPELLLLDEPTSALDPELVGEVLDTIKKAAKEGNTMLLVSHEMNFVRKVADRVLFLDQGKIIESGTAEEVFEHPKQERTKQFLSTYYRDHIHKLAI</sequence>
<name>A0A3Q9BJB0_9LACT</name>
<dbReference type="Gene3D" id="3.40.50.300">
    <property type="entry name" value="P-loop containing nucleotide triphosphate hydrolases"/>
    <property type="match status" value="1"/>
</dbReference>
<dbReference type="InterPro" id="IPR003593">
    <property type="entry name" value="AAA+_ATPase"/>
</dbReference>
<dbReference type="PROSITE" id="PS50893">
    <property type="entry name" value="ABC_TRANSPORTER_2"/>
    <property type="match status" value="1"/>
</dbReference>
<evidence type="ECO:0000256" key="1">
    <source>
        <dbReference type="ARBA" id="ARBA00004202"/>
    </source>
</evidence>
<dbReference type="PROSITE" id="PS00211">
    <property type="entry name" value="ABC_TRANSPORTER_1"/>
    <property type="match status" value="1"/>
</dbReference>
<keyword evidence="5 8" id="KW-0067">ATP-binding</keyword>
<dbReference type="SMART" id="SM00382">
    <property type="entry name" value="AAA"/>
    <property type="match status" value="1"/>
</dbReference>
<dbReference type="RefSeq" id="WP_126108777.1">
    <property type="nucleotide sequence ID" value="NZ_CP034465.1"/>
</dbReference>
<evidence type="ECO:0000256" key="3">
    <source>
        <dbReference type="ARBA" id="ARBA00022475"/>
    </source>
</evidence>
<dbReference type="AlphaFoldDB" id="A0A3Q9BJB0"/>
<accession>A0A3Q9BJB0</accession>
<evidence type="ECO:0000256" key="5">
    <source>
        <dbReference type="ARBA" id="ARBA00022840"/>
    </source>
</evidence>
<dbReference type="OrthoDB" id="1679618at2"/>
<dbReference type="PANTHER" id="PTHR43166">
    <property type="entry name" value="AMINO ACID IMPORT ATP-BINDING PROTEIN"/>
    <property type="match status" value="1"/>
</dbReference>
<evidence type="ECO:0000313" key="8">
    <source>
        <dbReference type="EMBL" id="AZP03687.1"/>
    </source>
</evidence>
<reference evidence="9" key="1">
    <citation type="submission" date="2018-12" db="EMBL/GenBank/DDBJ databases">
        <title>Complete genome sequencing of Jeotgalibaca sp. H21T32.</title>
        <authorList>
            <person name="Bae J.-W."/>
            <person name="Lee S.-Y."/>
        </authorList>
    </citation>
    <scope>NUCLEOTIDE SEQUENCE [LARGE SCALE GENOMIC DNA]</scope>
    <source>
        <strain evidence="9">H21T32</strain>
    </source>
</reference>
<dbReference type="InterPro" id="IPR030679">
    <property type="entry name" value="ABC_ATPase_HisP-typ"/>
</dbReference>
<comment type="subcellular location">
    <subcellularLocation>
        <location evidence="1">Cell membrane</location>
        <topology evidence="1">Peripheral membrane protein</topology>
    </subcellularLocation>
</comment>
<organism evidence="8 9">
    <name type="scientific">Jeotgalibaca ciconiae</name>
    <dbReference type="NCBI Taxonomy" id="2496265"/>
    <lineage>
        <taxon>Bacteria</taxon>
        <taxon>Bacillati</taxon>
        <taxon>Bacillota</taxon>
        <taxon>Bacilli</taxon>
        <taxon>Lactobacillales</taxon>
        <taxon>Carnobacteriaceae</taxon>
        <taxon>Jeotgalibaca</taxon>
    </lineage>
</organism>
<dbReference type="GO" id="GO:0015424">
    <property type="term" value="F:ABC-type amino acid transporter activity"/>
    <property type="evidence" value="ECO:0007669"/>
    <property type="project" value="InterPro"/>
</dbReference>
<keyword evidence="9" id="KW-1185">Reference proteome</keyword>
<dbReference type="Pfam" id="PF00005">
    <property type="entry name" value="ABC_tran"/>
    <property type="match status" value="1"/>
</dbReference>
<feature type="domain" description="ABC transporter" evidence="7">
    <location>
        <begin position="2"/>
        <end position="239"/>
    </location>
</feature>
<keyword evidence="6" id="KW-0472">Membrane</keyword>
<dbReference type="GO" id="GO:0016887">
    <property type="term" value="F:ATP hydrolysis activity"/>
    <property type="evidence" value="ECO:0007669"/>
    <property type="project" value="InterPro"/>
</dbReference>
<dbReference type="GO" id="GO:0005886">
    <property type="term" value="C:plasma membrane"/>
    <property type="evidence" value="ECO:0007669"/>
    <property type="project" value="UniProtKB-SubCell"/>
</dbReference>
<proteinExistence type="predicted"/>
<evidence type="ECO:0000313" key="9">
    <source>
        <dbReference type="Proteomes" id="UP000273326"/>
    </source>
</evidence>
<dbReference type="InterPro" id="IPR027417">
    <property type="entry name" value="P-loop_NTPase"/>
</dbReference>
<dbReference type="GO" id="GO:0005524">
    <property type="term" value="F:ATP binding"/>
    <property type="evidence" value="ECO:0007669"/>
    <property type="project" value="UniProtKB-KW"/>
</dbReference>
<dbReference type="CDD" id="cd03262">
    <property type="entry name" value="ABC_HisP_GlnQ"/>
    <property type="match status" value="1"/>
</dbReference>
<keyword evidence="2" id="KW-0813">Transport</keyword>
<gene>
    <name evidence="8" type="ORF">EJN90_02810</name>
</gene>
<dbReference type="EMBL" id="CP034465">
    <property type="protein sequence ID" value="AZP03687.1"/>
    <property type="molecule type" value="Genomic_DNA"/>
</dbReference>
<dbReference type="KEGG" id="jeh:EJN90_02810"/>
<evidence type="ECO:0000256" key="4">
    <source>
        <dbReference type="ARBA" id="ARBA00022741"/>
    </source>
</evidence>